<dbReference type="VEuPathDB" id="FungiDB:PV07_01460"/>
<organism evidence="1 2">
    <name type="scientific">Cladophialophora immunda</name>
    <dbReference type="NCBI Taxonomy" id="569365"/>
    <lineage>
        <taxon>Eukaryota</taxon>
        <taxon>Fungi</taxon>
        <taxon>Dikarya</taxon>
        <taxon>Ascomycota</taxon>
        <taxon>Pezizomycotina</taxon>
        <taxon>Eurotiomycetes</taxon>
        <taxon>Chaetothyriomycetidae</taxon>
        <taxon>Chaetothyriales</taxon>
        <taxon>Herpotrichiellaceae</taxon>
        <taxon>Cladophialophora</taxon>
    </lineage>
</organism>
<protein>
    <submittedName>
        <fullName evidence="1">Uncharacterized protein</fullName>
    </submittedName>
</protein>
<keyword evidence="2" id="KW-1185">Reference proteome</keyword>
<reference evidence="1 2" key="1">
    <citation type="submission" date="2015-01" db="EMBL/GenBank/DDBJ databases">
        <title>The Genome Sequence of Cladophialophora immunda CBS83496.</title>
        <authorList>
            <consortium name="The Broad Institute Genomics Platform"/>
            <person name="Cuomo C."/>
            <person name="de Hoog S."/>
            <person name="Gorbushina A."/>
            <person name="Stielow B."/>
            <person name="Teixiera M."/>
            <person name="Abouelleil A."/>
            <person name="Chapman S.B."/>
            <person name="Priest M."/>
            <person name="Young S.K."/>
            <person name="Wortman J."/>
            <person name="Nusbaum C."/>
            <person name="Birren B."/>
        </authorList>
    </citation>
    <scope>NUCLEOTIDE SEQUENCE [LARGE SCALE GENOMIC DNA]</scope>
    <source>
        <strain evidence="1 2">CBS 83496</strain>
    </source>
</reference>
<gene>
    <name evidence="1" type="ORF">PV07_01460</name>
</gene>
<accession>A0A0D2BAV8</accession>
<dbReference type="GeneID" id="27340654"/>
<evidence type="ECO:0000313" key="1">
    <source>
        <dbReference type="EMBL" id="KIW34697.1"/>
    </source>
</evidence>
<name>A0A0D2BAV8_9EURO</name>
<dbReference type="EMBL" id="KN847040">
    <property type="protein sequence ID" value="KIW34697.1"/>
    <property type="molecule type" value="Genomic_DNA"/>
</dbReference>
<dbReference type="AlphaFoldDB" id="A0A0D2BAV8"/>
<evidence type="ECO:0000313" key="2">
    <source>
        <dbReference type="Proteomes" id="UP000054466"/>
    </source>
</evidence>
<dbReference type="Proteomes" id="UP000054466">
    <property type="component" value="Unassembled WGS sequence"/>
</dbReference>
<dbReference type="RefSeq" id="XP_016254913.1">
    <property type="nucleotide sequence ID" value="XM_016387985.1"/>
</dbReference>
<proteinExistence type="predicted"/>
<dbReference type="HOGENOM" id="CLU_108100_0_0_1"/>
<sequence length="223" mass="25173">MRSFPARPCSVGDNLSLTYCSLSSLLRNLRRSRCYLSGPVAPVERLQYGFRLTRVLAVGMHAARRARLRRSPSNDCTGFGSLGIEFNCSNFCSSKQMPLPDDSLVRLRPCSSATKVSIPGSRRAYREFQRKPARPEANACYPTPRFPLQQSFPKIAQTQPPELETATNMPLWYKDIQFPYLTPVRTRFGPQTLVLCFQPRLLSAPKDPYLGATQHSRFCLVPP</sequence>